<dbReference type="EMBL" id="RBKT01000001">
    <property type="protein sequence ID" value="RKR87534.1"/>
    <property type="molecule type" value="Genomic_DNA"/>
</dbReference>
<gene>
    <name evidence="1" type="ORF">BDK92_1813</name>
</gene>
<keyword evidence="2" id="KW-1185">Reference proteome</keyword>
<dbReference type="Proteomes" id="UP000277671">
    <property type="component" value="Unassembled WGS sequence"/>
</dbReference>
<comment type="caution">
    <text evidence="1">The sequence shown here is derived from an EMBL/GenBank/DDBJ whole genome shotgun (WGS) entry which is preliminary data.</text>
</comment>
<accession>A0A495JGM2</accession>
<dbReference type="AlphaFoldDB" id="A0A495JGM2"/>
<organism evidence="1 2">
    <name type="scientific">Micromonospora pisi</name>
    <dbReference type="NCBI Taxonomy" id="589240"/>
    <lineage>
        <taxon>Bacteria</taxon>
        <taxon>Bacillati</taxon>
        <taxon>Actinomycetota</taxon>
        <taxon>Actinomycetes</taxon>
        <taxon>Micromonosporales</taxon>
        <taxon>Micromonosporaceae</taxon>
        <taxon>Micromonospora</taxon>
    </lineage>
</organism>
<name>A0A495JGM2_9ACTN</name>
<sequence length="118" mass="13095">MDNQPPEQRWQMINRAVFAPLPRDAVEAVAGPEREPDLYVIHLSVAALDLTGALNMACAVARSLAFLPQLDVGATHVSQEDNQNVRHWVFCNMILPGRQRCGRRADHHGPCDSAGVEW</sequence>
<evidence type="ECO:0000313" key="1">
    <source>
        <dbReference type="EMBL" id="RKR87534.1"/>
    </source>
</evidence>
<reference evidence="1 2" key="1">
    <citation type="submission" date="2018-10" db="EMBL/GenBank/DDBJ databases">
        <title>Sequencing the genomes of 1000 actinobacteria strains.</title>
        <authorList>
            <person name="Klenk H.-P."/>
        </authorList>
    </citation>
    <scope>NUCLEOTIDE SEQUENCE [LARGE SCALE GENOMIC DNA]</scope>
    <source>
        <strain evidence="1 2">DSM 45175</strain>
    </source>
</reference>
<evidence type="ECO:0000313" key="2">
    <source>
        <dbReference type="Proteomes" id="UP000277671"/>
    </source>
</evidence>
<proteinExistence type="predicted"/>
<protein>
    <submittedName>
        <fullName evidence="1">Uncharacterized protein</fullName>
    </submittedName>
</protein>
<dbReference type="RefSeq" id="WP_246016911.1">
    <property type="nucleotide sequence ID" value="NZ_RBKT01000001.1"/>
</dbReference>